<feature type="compositionally biased region" description="Gly residues" evidence="1">
    <location>
        <begin position="87"/>
        <end position="101"/>
    </location>
</feature>
<dbReference type="EMBL" id="BSOO01000005">
    <property type="protein sequence ID" value="GLR47098.1"/>
    <property type="molecule type" value="Genomic_DNA"/>
</dbReference>
<organism evidence="3 4">
    <name type="scientific">Sphingomonas astaxanthinifaciens DSM 22298</name>
    <dbReference type="NCBI Taxonomy" id="1123267"/>
    <lineage>
        <taxon>Bacteria</taxon>
        <taxon>Pseudomonadati</taxon>
        <taxon>Pseudomonadota</taxon>
        <taxon>Alphaproteobacteria</taxon>
        <taxon>Sphingomonadales</taxon>
        <taxon>Sphingomonadaceae</taxon>
        <taxon>Sphingomonas</taxon>
    </lineage>
</organism>
<comment type="caution">
    <text evidence="3">The sequence shown here is derived from an EMBL/GenBank/DDBJ whole genome shotgun (WGS) entry which is preliminary data.</text>
</comment>
<gene>
    <name evidence="3" type="ORF">GCM10007925_08090</name>
</gene>
<sequence>MSCKWLACAAAATALAACQSVDPVSQSPDPYFGDVTARNKAVQVINPDPVYTADAAQPGANGERGAKAVDRYKKGEVKDTKRISTGGSNGGGGSGGGSGPS</sequence>
<name>A0ABQ5Z2U8_9SPHN</name>
<dbReference type="RefSeq" id="WP_051676818.1">
    <property type="nucleotide sequence ID" value="NZ_BSOO01000005.1"/>
</dbReference>
<feature type="signal peptide" evidence="2">
    <location>
        <begin position="1"/>
        <end position="16"/>
    </location>
</feature>
<feature type="chain" id="PRO_5047089062" description="Lipoprotein" evidence="2">
    <location>
        <begin position="17"/>
        <end position="101"/>
    </location>
</feature>
<keyword evidence="4" id="KW-1185">Reference proteome</keyword>
<dbReference type="PROSITE" id="PS51257">
    <property type="entry name" value="PROKAR_LIPOPROTEIN"/>
    <property type="match status" value="1"/>
</dbReference>
<dbReference type="Proteomes" id="UP001156703">
    <property type="component" value="Unassembled WGS sequence"/>
</dbReference>
<protein>
    <recommendedName>
        <fullName evidence="5">Lipoprotein</fullName>
    </recommendedName>
</protein>
<feature type="region of interest" description="Disordered" evidence="1">
    <location>
        <begin position="51"/>
        <end position="101"/>
    </location>
</feature>
<evidence type="ECO:0008006" key="5">
    <source>
        <dbReference type="Google" id="ProtNLM"/>
    </source>
</evidence>
<accession>A0ABQ5Z2U8</accession>
<evidence type="ECO:0000256" key="1">
    <source>
        <dbReference type="SAM" id="MobiDB-lite"/>
    </source>
</evidence>
<reference evidence="4" key="1">
    <citation type="journal article" date="2019" name="Int. J. Syst. Evol. Microbiol.">
        <title>The Global Catalogue of Microorganisms (GCM) 10K type strain sequencing project: providing services to taxonomists for standard genome sequencing and annotation.</title>
        <authorList>
            <consortium name="The Broad Institute Genomics Platform"/>
            <consortium name="The Broad Institute Genome Sequencing Center for Infectious Disease"/>
            <person name="Wu L."/>
            <person name="Ma J."/>
        </authorList>
    </citation>
    <scope>NUCLEOTIDE SEQUENCE [LARGE SCALE GENOMIC DNA]</scope>
    <source>
        <strain evidence="4">NBRC 102146</strain>
    </source>
</reference>
<evidence type="ECO:0000256" key="2">
    <source>
        <dbReference type="SAM" id="SignalP"/>
    </source>
</evidence>
<evidence type="ECO:0000313" key="3">
    <source>
        <dbReference type="EMBL" id="GLR47098.1"/>
    </source>
</evidence>
<keyword evidence="2" id="KW-0732">Signal</keyword>
<proteinExistence type="predicted"/>
<evidence type="ECO:0000313" key="4">
    <source>
        <dbReference type="Proteomes" id="UP001156703"/>
    </source>
</evidence>
<feature type="compositionally biased region" description="Basic and acidic residues" evidence="1">
    <location>
        <begin position="64"/>
        <end position="82"/>
    </location>
</feature>